<keyword evidence="3" id="KW-0413">Isomerase</keyword>
<evidence type="ECO:0000313" key="5">
    <source>
        <dbReference type="EMBL" id="SUZ95224.1"/>
    </source>
</evidence>
<dbReference type="PANTHER" id="PTHR11142:SF0">
    <property type="entry name" value="TRNA PSEUDOURIDINE SYNTHASE-LIKE 1"/>
    <property type="match status" value="1"/>
</dbReference>
<protein>
    <recommendedName>
        <fullName evidence="4">Pseudouridine synthase I TruA alpha/beta domain-containing protein</fullName>
    </recommendedName>
</protein>
<evidence type="ECO:0000256" key="1">
    <source>
        <dbReference type="ARBA" id="ARBA00009375"/>
    </source>
</evidence>
<evidence type="ECO:0000259" key="4">
    <source>
        <dbReference type="Pfam" id="PF01416"/>
    </source>
</evidence>
<dbReference type="PIRSF" id="PIRSF001430">
    <property type="entry name" value="tRNA_psdUrid_synth"/>
    <property type="match status" value="1"/>
</dbReference>
<dbReference type="FunFam" id="3.30.70.580:FF:000001">
    <property type="entry name" value="tRNA pseudouridine synthase A"/>
    <property type="match status" value="1"/>
</dbReference>
<dbReference type="PANTHER" id="PTHR11142">
    <property type="entry name" value="PSEUDOURIDYLATE SYNTHASE"/>
    <property type="match status" value="1"/>
</dbReference>
<keyword evidence="2" id="KW-0819">tRNA processing</keyword>
<feature type="domain" description="Pseudouridine synthase I TruA alpha/beta" evidence="4">
    <location>
        <begin position="9"/>
        <end position="100"/>
    </location>
</feature>
<feature type="domain" description="Pseudouridine synthase I TruA alpha/beta" evidence="4">
    <location>
        <begin position="143"/>
        <end position="256"/>
    </location>
</feature>
<dbReference type="InterPro" id="IPR020095">
    <property type="entry name" value="PsdUridine_synth_TruA_C"/>
</dbReference>
<comment type="similarity">
    <text evidence="1">Belongs to the tRNA pseudouridine synthase TruA family.</text>
</comment>
<proteinExistence type="inferred from homology"/>
<dbReference type="Gene3D" id="3.30.70.660">
    <property type="entry name" value="Pseudouridine synthase I, catalytic domain, C-terminal subdomain"/>
    <property type="match status" value="1"/>
</dbReference>
<dbReference type="Pfam" id="PF01416">
    <property type="entry name" value="PseudoU_synth_1"/>
    <property type="match status" value="2"/>
</dbReference>
<dbReference type="EMBL" id="UINC01002306">
    <property type="protein sequence ID" value="SUZ95224.1"/>
    <property type="molecule type" value="Genomic_DNA"/>
</dbReference>
<dbReference type="NCBIfam" id="TIGR00071">
    <property type="entry name" value="hisT_truA"/>
    <property type="match status" value="1"/>
</dbReference>
<reference evidence="5" key="1">
    <citation type="submission" date="2018-05" db="EMBL/GenBank/DDBJ databases">
        <authorList>
            <person name="Lanie J.A."/>
            <person name="Ng W.-L."/>
            <person name="Kazmierczak K.M."/>
            <person name="Andrzejewski T.M."/>
            <person name="Davidsen T.M."/>
            <person name="Wayne K.J."/>
            <person name="Tettelin H."/>
            <person name="Glass J.I."/>
            <person name="Rusch D."/>
            <person name="Podicherti R."/>
            <person name="Tsui H.-C.T."/>
            <person name="Winkler M.E."/>
        </authorList>
    </citation>
    <scope>NUCLEOTIDE SEQUENCE</scope>
</reference>
<dbReference type="GO" id="GO:0003723">
    <property type="term" value="F:RNA binding"/>
    <property type="evidence" value="ECO:0007669"/>
    <property type="project" value="InterPro"/>
</dbReference>
<accession>A0A381RVK4</accession>
<dbReference type="HAMAP" id="MF_00171">
    <property type="entry name" value="TruA"/>
    <property type="match status" value="1"/>
</dbReference>
<dbReference type="CDD" id="cd02570">
    <property type="entry name" value="PseudoU_synth_EcTruA"/>
    <property type="match status" value="1"/>
</dbReference>
<dbReference type="Gene3D" id="3.30.70.580">
    <property type="entry name" value="Pseudouridine synthase I, catalytic domain, N-terminal subdomain"/>
    <property type="match status" value="1"/>
</dbReference>
<evidence type="ECO:0000256" key="3">
    <source>
        <dbReference type="ARBA" id="ARBA00023235"/>
    </source>
</evidence>
<dbReference type="InterPro" id="IPR020103">
    <property type="entry name" value="PsdUridine_synth_cat_dom_sf"/>
</dbReference>
<dbReference type="InterPro" id="IPR020094">
    <property type="entry name" value="TruA/RsuA/RluB/E/F_N"/>
</dbReference>
<evidence type="ECO:0000256" key="2">
    <source>
        <dbReference type="ARBA" id="ARBA00022694"/>
    </source>
</evidence>
<gene>
    <name evidence="5" type="ORF">METZ01_LOCUS48078</name>
</gene>
<dbReference type="AlphaFoldDB" id="A0A381RVK4"/>
<dbReference type="GO" id="GO:0031119">
    <property type="term" value="P:tRNA pseudouridine synthesis"/>
    <property type="evidence" value="ECO:0007669"/>
    <property type="project" value="TreeGrafter"/>
</dbReference>
<dbReference type="GO" id="GO:0009982">
    <property type="term" value="F:pseudouridine synthase activity"/>
    <property type="evidence" value="ECO:0007669"/>
    <property type="project" value="InterPro"/>
</dbReference>
<sequence>MPTLKLTLAYEGSAYVGWQRQPNGPSIQGCLESALGEIEKCAVPVVGAGRTDAGVHALAQVAGVRLVQDIGPTALVRAVNARLPADIRVISADVVADTFHAQREAVAKTYRYRILHGVLSSPFRRRYGWQVVEPLDHGLMAKAACGLVGEHDFAAFQATGSSVKTTVRRLWTVRVDGPAADPGAVDEGLGGDVTTVEVRGNGFLRHMVRIIVGTLTEVGRGHRGIEDVERALKTGERSDAGQTAPPQGLFLVKVDYASVPPVAPG</sequence>
<organism evidence="5">
    <name type="scientific">marine metagenome</name>
    <dbReference type="NCBI Taxonomy" id="408172"/>
    <lineage>
        <taxon>unclassified sequences</taxon>
        <taxon>metagenomes</taxon>
        <taxon>ecological metagenomes</taxon>
    </lineage>
</organism>
<dbReference type="InterPro" id="IPR001406">
    <property type="entry name" value="PsdUridine_synth_TruA"/>
</dbReference>
<name>A0A381RVK4_9ZZZZ</name>
<dbReference type="SUPFAM" id="SSF55120">
    <property type="entry name" value="Pseudouridine synthase"/>
    <property type="match status" value="1"/>
</dbReference>
<dbReference type="InterPro" id="IPR020097">
    <property type="entry name" value="PsdUridine_synth_TruA_a/b_dom"/>
</dbReference>